<evidence type="ECO:0000256" key="8">
    <source>
        <dbReference type="ARBA" id="ARBA00048555"/>
    </source>
</evidence>
<evidence type="ECO:0000313" key="10">
    <source>
        <dbReference type="EMBL" id="AGW14905.1"/>
    </source>
</evidence>
<evidence type="ECO:0000256" key="1">
    <source>
        <dbReference type="ARBA" id="ARBA00005121"/>
    </source>
</evidence>
<dbReference type="GO" id="GO:0009236">
    <property type="term" value="P:cobalamin biosynthetic process"/>
    <property type="evidence" value="ECO:0007669"/>
    <property type="project" value="UniProtKB-UniPathway"/>
</dbReference>
<dbReference type="PIRSF" id="PIRSF015617">
    <property type="entry name" value="Adensltrnsf_CobA"/>
    <property type="match status" value="1"/>
</dbReference>
<dbReference type="GO" id="GO:0008817">
    <property type="term" value="F:corrinoid adenosyltransferase activity"/>
    <property type="evidence" value="ECO:0007669"/>
    <property type="project" value="UniProtKB-EC"/>
</dbReference>
<dbReference type="KEGG" id="dgg:DGI_3197"/>
<reference evidence="10 11" key="1">
    <citation type="journal article" date="2013" name="J. Bacteriol.">
        <title>Roles of HynAB and Ech, the only two hydrogenases found in the model sulfate reducer Desulfovibrio gigas.</title>
        <authorList>
            <person name="Morais-Silva F.O."/>
            <person name="Santos C.I."/>
            <person name="Rodrigues R."/>
            <person name="Pereira I.A."/>
            <person name="Rodrigues-Pousada C."/>
        </authorList>
    </citation>
    <scope>NUCLEOTIDE SEQUENCE [LARGE SCALE GENOMIC DNA]</scope>
    <source>
        <strain evidence="11">ATCC 19364 / DSM 1382 / NCIMB 9332 / VKM B-1759</strain>
    </source>
</reference>
<sequence length="185" mass="20039">MNLESSPGPPDRPARPLVLVYTGDGKGKTSAALGQVVRALGHGHQVLFCQCMKRPDAAGEQRLLAALPGVDFLAGGLGFFRNEADRPRHRHAALDVLAWAADRLRRSPCFLLVVDEALYALDAGLVTREELESLLTLAGERGAHTVLTGRNCPPWLEERADLVSEVVCRKHPYAQGIPAVEGLDF</sequence>
<evidence type="ECO:0000256" key="4">
    <source>
        <dbReference type="ARBA" id="ARBA00024929"/>
    </source>
</evidence>
<evidence type="ECO:0000256" key="6">
    <source>
        <dbReference type="ARBA" id="ARBA00033334"/>
    </source>
</evidence>
<dbReference type="STRING" id="1121448.DGI_3197"/>
<dbReference type="GO" id="GO:0005524">
    <property type="term" value="F:ATP binding"/>
    <property type="evidence" value="ECO:0007669"/>
    <property type="project" value="InterPro"/>
</dbReference>
<name>T2GE78_MEGG1</name>
<dbReference type="Pfam" id="PF02572">
    <property type="entry name" value="CobA_CobO_BtuR"/>
    <property type="match status" value="1"/>
</dbReference>
<dbReference type="InterPro" id="IPR003724">
    <property type="entry name" value="CblAdoTrfase_CobA"/>
</dbReference>
<evidence type="ECO:0000256" key="2">
    <source>
        <dbReference type="ARBA" id="ARBA00007487"/>
    </source>
</evidence>
<dbReference type="AlphaFoldDB" id="T2GE78"/>
<protein>
    <recommendedName>
        <fullName evidence="3">corrinoid adenosyltransferase</fullName>
        <ecNumber evidence="3">2.5.1.17</ecNumber>
    </recommendedName>
    <alternativeName>
        <fullName evidence="5">Cob(II)alamin adenosyltransferase</fullName>
    </alternativeName>
    <alternativeName>
        <fullName evidence="7">Cob(II)yrinic acid a,c-diamide adenosyltransferase</fullName>
    </alternativeName>
    <alternativeName>
        <fullName evidence="6">Cobinamide/cobalamin adenosyltransferase</fullName>
    </alternativeName>
</protein>
<evidence type="ECO:0000313" key="11">
    <source>
        <dbReference type="Proteomes" id="UP000016587"/>
    </source>
</evidence>
<reference evidence="11" key="2">
    <citation type="submission" date="2013-07" db="EMBL/GenBank/DDBJ databases">
        <authorList>
            <person name="Morais-Silva F.O."/>
            <person name="Rezende A.M."/>
            <person name="Pimentel C."/>
            <person name="Resende D.M."/>
            <person name="Santos C.I."/>
            <person name="Clemente C."/>
            <person name="de Oliveira L.M."/>
            <person name="da Silva S.M."/>
            <person name="Costa D.A."/>
            <person name="Varela-Raposo A."/>
            <person name="Horacio E.C.A."/>
            <person name="Matos M."/>
            <person name="Flores O."/>
            <person name="Ruiz J.C."/>
            <person name="Rodrigues-Pousada C."/>
        </authorList>
    </citation>
    <scope>NUCLEOTIDE SEQUENCE [LARGE SCALE GENOMIC DNA]</scope>
    <source>
        <strain evidence="11">ATCC 19364 / DSM 1382 / NCIMB 9332 / VKM B-1759</strain>
    </source>
</reference>
<dbReference type="HOGENOM" id="CLU_088595_2_0_7"/>
<keyword evidence="11" id="KW-1185">Reference proteome</keyword>
<evidence type="ECO:0000256" key="3">
    <source>
        <dbReference type="ARBA" id="ARBA00012454"/>
    </source>
</evidence>
<proteinExistence type="inferred from homology"/>
<comment type="function">
    <text evidence="4">Required for both de novo synthesis of the corrin ring for the assimilation of exogenous corrinoids. Participates in the adenosylation of a variety of incomplete and complete corrinoids.</text>
</comment>
<dbReference type="PANTHER" id="PTHR46638:SF1">
    <property type="entry name" value="CORRINOID ADENOSYLTRANSFERASE"/>
    <property type="match status" value="1"/>
</dbReference>
<dbReference type="Proteomes" id="UP000016587">
    <property type="component" value="Chromosome"/>
</dbReference>
<dbReference type="EC" id="2.5.1.17" evidence="3"/>
<comment type="catalytic activity">
    <reaction evidence="8">
        <text>2 cob(II)yrinate a,c diamide + reduced [electron-transfer flavoprotein] + 2 ATP = 2 adenosylcob(III)yrinate a,c-diamide + 2 triphosphate + oxidized [electron-transfer flavoprotein] + 3 H(+)</text>
        <dbReference type="Rhea" id="RHEA:11528"/>
        <dbReference type="Rhea" id="RHEA-COMP:10685"/>
        <dbReference type="Rhea" id="RHEA-COMP:10686"/>
        <dbReference type="ChEBI" id="CHEBI:15378"/>
        <dbReference type="ChEBI" id="CHEBI:18036"/>
        <dbReference type="ChEBI" id="CHEBI:30616"/>
        <dbReference type="ChEBI" id="CHEBI:57692"/>
        <dbReference type="ChEBI" id="CHEBI:58307"/>
        <dbReference type="ChEBI" id="CHEBI:58503"/>
        <dbReference type="ChEBI" id="CHEBI:58537"/>
        <dbReference type="EC" id="2.5.1.17"/>
    </reaction>
</comment>
<dbReference type="RefSeq" id="WP_021761998.1">
    <property type="nucleotide sequence ID" value="NC_022444.1"/>
</dbReference>
<evidence type="ECO:0000256" key="5">
    <source>
        <dbReference type="ARBA" id="ARBA00031529"/>
    </source>
</evidence>
<evidence type="ECO:0000256" key="7">
    <source>
        <dbReference type="ARBA" id="ARBA00033354"/>
    </source>
</evidence>
<comment type="pathway">
    <text evidence="1">Cofactor biosynthesis; adenosylcobalamin biosynthesis; adenosylcobalamin from cob(II)yrinate a,c-diamide: step 2/7.</text>
</comment>
<keyword evidence="10" id="KW-0808">Transferase</keyword>
<dbReference type="eggNOG" id="COG2109">
    <property type="taxonomic scope" value="Bacteria"/>
</dbReference>
<accession>T2GE78</accession>
<dbReference type="InterPro" id="IPR027417">
    <property type="entry name" value="P-loop_NTPase"/>
</dbReference>
<dbReference type="Gene3D" id="3.40.50.300">
    <property type="entry name" value="P-loop containing nucleotide triphosphate hydrolases"/>
    <property type="match status" value="1"/>
</dbReference>
<dbReference type="PATRIC" id="fig|1121448.10.peg.3154"/>
<dbReference type="UniPathway" id="UPA00148">
    <property type="reaction ID" value="UER00233"/>
</dbReference>
<dbReference type="SUPFAM" id="SSF52540">
    <property type="entry name" value="P-loop containing nucleoside triphosphate hydrolases"/>
    <property type="match status" value="1"/>
</dbReference>
<comment type="catalytic activity">
    <reaction evidence="9">
        <text>2 cob(II)alamin + reduced [electron-transfer flavoprotein] + 2 ATP = 2 adenosylcob(III)alamin + 2 triphosphate + oxidized [electron-transfer flavoprotein] + 3 H(+)</text>
        <dbReference type="Rhea" id="RHEA:28671"/>
        <dbReference type="Rhea" id="RHEA-COMP:10685"/>
        <dbReference type="Rhea" id="RHEA-COMP:10686"/>
        <dbReference type="ChEBI" id="CHEBI:15378"/>
        <dbReference type="ChEBI" id="CHEBI:16304"/>
        <dbReference type="ChEBI" id="CHEBI:18036"/>
        <dbReference type="ChEBI" id="CHEBI:18408"/>
        <dbReference type="ChEBI" id="CHEBI:30616"/>
        <dbReference type="ChEBI" id="CHEBI:57692"/>
        <dbReference type="ChEBI" id="CHEBI:58307"/>
        <dbReference type="EC" id="2.5.1.17"/>
    </reaction>
</comment>
<dbReference type="PANTHER" id="PTHR46638">
    <property type="entry name" value="CORRINOID ADENOSYLTRANSFERASE"/>
    <property type="match status" value="1"/>
</dbReference>
<comment type="similarity">
    <text evidence="2">Belongs to the Cob(I)alamin adenosyltransferase family.</text>
</comment>
<evidence type="ECO:0000256" key="9">
    <source>
        <dbReference type="ARBA" id="ARBA00048692"/>
    </source>
</evidence>
<dbReference type="EMBL" id="CP006585">
    <property type="protein sequence ID" value="AGW14905.1"/>
    <property type="molecule type" value="Genomic_DNA"/>
</dbReference>
<organism evidence="10 11">
    <name type="scientific">Megalodesulfovibrio gigas (strain ATCC 19364 / DSM 1382 / NCIMB 9332 / VKM B-1759)</name>
    <name type="common">Desulfovibrio gigas</name>
    <dbReference type="NCBI Taxonomy" id="1121448"/>
    <lineage>
        <taxon>Bacteria</taxon>
        <taxon>Pseudomonadati</taxon>
        <taxon>Thermodesulfobacteriota</taxon>
        <taxon>Desulfovibrionia</taxon>
        <taxon>Desulfovibrionales</taxon>
        <taxon>Desulfovibrionaceae</taxon>
        <taxon>Megalodesulfovibrio</taxon>
    </lineage>
</organism>
<gene>
    <name evidence="10" type="ORF">DGI_3197</name>
</gene>